<comment type="cofactor">
    <cofactor evidence="1">
        <name>Zn(2+)</name>
        <dbReference type="ChEBI" id="CHEBI:29105"/>
    </cofactor>
</comment>
<keyword evidence="7" id="KW-0482">Metalloprotease</keyword>
<dbReference type="Pfam" id="PF14521">
    <property type="entry name" value="Aspzincin_M35"/>
    <property type="match status" value="1"/>
</dbReference>
<dbReference type="SUPFAM" id="SSF55486">
    <property type="entry name" value="Metalloproteases ('zincins'), catalytic domain"/>
    <property type="match status" value="1"/>
</dbReference>
<evidence type="ECO:0000256" key="6">
    <source>
        <dbReference type="ARBA" id="ARBA00022833"/>
    </source>
</evidence>
<evidence type="ECO:0000256" key="8">
    <source>
        <dbReference type="SAM" id="SignalP"/>
    </source>
</evidence>
<keyword evidence="11" id="KW-1185">Reference proteome</keyword>
<evidence type="ECO:0000259" key="9">
    <source>
        <dbReference type="SMART" id="SM01351"/>
    </source>
</evidence>
<evidence type="ECO:0000256" key="2">
    <source>
        <dbReference type="ARBA" id="ARBA00010279"/>
    </source>
</evidence>
<comment type="similarity">
    <text evidence="2">Belongs to the peptidase M35 family.</text>
</comment>
<evidence type="ECO:0000313" key="10">
    <source>
        <dbReference type="EMBL" id="KAL0065964.1"/>
    </source>
</evidence>
<keyword evidence="5" id="KW-0378">Hydrolase</keyword>
<dbReference type="InterPro" id="IPR050414">
    <property type="entry name" value="Fungal_M35_metalloproteases"/>
</dbReference>
<dbReference type="Gene3D" id="3.40.390.10">
    <property type="entry name" value="Collagenase (Catalytic Domain)"/>
    <property type="match status" value="1"/>
</dbReference>
<keyword evidence="8" id="KW-0732">Signal</keyword>
<keyword evidence="3" id="KW-0645">Protease</keyword>
<protein>
    <recommendedName>
        <fullName evidence="9">Lysine-specific metallo-endopeptidase domain-containing protein</fullName>
    </recommendedName>
</protein>
<dbReference type="EMBL" id="JBBXMP010000041">
    <property type="protein sequence ID" value="KAL0065964.1"/>
    <property type="molecule type" value="Genomic_DNA"/>
</dbReference>
<dbReference type="PANTHER" id="PTHR37016">
    <property type="match status" value="1"/>
</dbReference>
<name>A0ABR2ZYU4_9AGAR</name>
<dbReference type="InterPro" id="IPR029463">
    <property type="entry name" value="Lys_MEP"/>
</dbReference>
<accession>A0ABR2ZYU4</accession>
<feature type="domain" description="Lysine-specific metallo-endopeptidase" evidence="9">
    <location>
        <begin position="205"/>
        <end position="351"/>
    </location>
</feature>
<comment type="caution">
    <text evidence="10">The sequence shown here is derived from an EMBL/GenBank/DDBJ whole genome shotgun (WGS) entry which is preliminary data.</text>
</comment>
<feature type="signal peptide" evidence="8">
    <location>
        <begin position="1"/>
        <end position="19"/>
    </location>
</feature>
<dbReference type="Proteomes" id="UP001437256">
    <property type="component" value="Unassembled WGS sequence"/>
</dbReference>
<proteinExistence type="inferred from homology"/>
<gene>
    <name evidence="10" type="ORF">AAF712_007092</name>
</gene>
<keyword evidence="4" id="KW-0479">Metal-binding</keyword>
<evidence type="ECO:0000256" key="7">
    <source>
        <dbReference type="ARBA" id="ARBA00023049"/>
    </source>
</evidence>
<feature type="chain" id="PRO_5045951923" description="Lysine-specific metallo-endopeptidase domain-containing protein" evidence="8">
    <location>
        <begin position="20"/>
        <end position="364"/>
    </location>
</feature>
<dbReference type="Gene3D" id="2.60.40.2970">
    <property type="match status" value="1"/>
</dbReference>
<sequence length="364" mass="38834">MFSRSSFVLFPVLTQLALALNQGDLTVSLKAVESSVKKADDIIVTAVVSNPTDKDLRVLSAHNVLDTSATQSFDIKSADGKEVPFAGIKATFDLSHDSLYVTIPAGQSVAVNHTVNSFYDFSSFPAGTTFSLTAHSTSFQSGADDTPIVVNSDAVEVQVTDDLSFSPFFVPEASLSTPTCSDGGRLGVITEALRYARSLAGGAATDITQTNPNGPRFQRYFGGNNNQDIWFNLDRVAGDQVGTRGIYCSIDHADATSYCNQNQGVIAYTVVGGAETPIYVCELFFQAPSEPNICSTGTYDSTMSGRGGIILHELSHAVFGADDVTYGCSACAALNPADKKRNADNYRCLGQNVYLDWNCVNGPR</sequence>
<dbReference type="InterPro" id="IPR024079">
    <property type="entry name" value="MetalloPept_cat_dom_sf"/>
</dbReference>
<evidence type="ECO:0000256" key="4">
    <source>
        <dbReference type="ARBA" id="ARBA00022723"/>
    </source>
</evidence>
<organism evidence="10 11">
    <name type="scientific">Marasmius tenuissimus</name>
    <dbReference type="NCBI Taxonomy" id="585030"/>
    <lineage>
        <taxon>Eukaryota</taxon>
        <taxon>Fungi</taxon>
        <taxon>Dikarya</taxon>
        <taxon>Basidiomycota</taxon>
        <taxon>Agaricomycotina</taxon>
        <taxon>Agaricomycetes</taxon>
        <taxon>Agaricomycetidae</taxon>
        <taxon>Agaricales</taxon>
        <taxon>Marasmiineae</taxon>
        <taxon>Marasmiaceae</taxon>
        <taxon>Marasmius</taxon>
    </lineage>
</organism>
<evidence type="ECO:0000256" key="3">
    <source>
        <dbReference type="ARBA" id="ARBA00022670"/>
    </source>
</evidence>
<evidence type="ECO:0000256" key="1">
    <source>
        <dbReference type="ARBA" id="ARBA00001947"/>
    </source>
</evidence>
<keyword evidence="6" id="KW-0862">Zinc</keyword>
<evidence type="ECO:0000256" key="5">
    <source>
        <dbReference type="ARBA" id="ARBA00022801"/>
    </source>
</evidence>
<reference evidence="10 11" key="1">
    <citation type="submission" date="2024-05" db="EMBL/GenBank/DDBJ databases">
        <title>A draft genome resource for the thread blight pathogen Marasmius tenuissimus strain MS-2.</title>
        <authorList>
            <person name="Yulfo-Soto G.E."/>
            <person name="Baruah I.K."/>
            <person name="Amoako-Attah I."/>
            <person name="Bukari Y."/>
            <person name="Meinhardt L.W."/>
            <person name="Bailey B.A."/>
            <person name="Cohen S.P."/>
        </authorList>
    </citation>
    <scope>NUCLEOTIDE SEQUENCE [LARGE SCALE GENOMIC DNA]</scope>
    <source>
        <strain evidence="10 11">MS-2</strain>
    </source>
</reference>
<evidence type="ECO:0000313" key="11">
    <source>
        <dbReference type="Proteomes" id="UP001437256"/>
    </source>
</evidence>
<dbReference type="SMART" id="SM01351">
    <property type="entry name" value="Aspzincin_M35"/>
    <property type="match status" value="1"/>
</dbReference>
<dbReference type="PANTHER" id="PTHR37016:SF3">
    <property type="entry name" value="NEUTRAL PROTEASE 2-RELATED"/>
    <property type="match status" value="1"/>
</dbReference>